<dbReference type="InterPro" id="IPR032095">
    <property type="entry name" value="Sacchrp_dh-like_C"/>
</dbReference>
<keyword evidence="1" id="KW-0560">Oxidoreductase</keyword>
<gene>
    <name evidence="4" type="ORF">ACFSQS_10165</name>
</gene>
<reference evidence="5" key="1">
    <citation type="journal article" date="2019" name="Int. J. Syst. Evol. Microbiol.">
        <title>The Global Catalogue of Microorganisms (GCM) 10K type strain sequencing project: providing services to taxonomists for standard genome sequencing and annotation.</title>
        <authorList>
            <consortium name="The Broad Institute Genomics Platform"/>
            <consortium name="The Broad Institute Genome Sequencing Center for Infectious Disease"/>
            <person name="Wu L."/>
            <person name="Ma J."/>
        </authorList>
    </citation>
    <scope>NUCLEOTIDE SEQUENCE [LARGE SCALE GENOMIC DNA]</scope>
    <source>
        <strain evidence="5">KCTC 42903</strain>
    </source>
</reference>
<dbReference type="RefSeq" id="WP_388017979.1">
    <property type="nucleotide sequence ID" value="NZ_JBHUDT010000003.1"/>
</dbReference>
<proteinExistence type="predicted"/>
<protein>
    <submittedName>
        <fullName evidence="4">Saccharopine dehydrogenase C-terminal domain-containing protein</fullName>
    </submittedName>
</protein>
<evidence type="ECO:0000256" key="1">
    <source>
        <dbReference type="ARBA" id="ARBA00023002"/>
    </source>
</evidence>
<dbReference type="InterPro" id="IPR051168">
    <property type="entry name" value="AASS"/>
</dbReference>
<dbReference type="Pfam" id="PF16653">
    <property type="entry name" value="Sacchrp_dh_C"/>
    <property type="match status" value="1"/>
</dbReference>
<dbReference type="SUPFAM" id="SSF55347">
    <property type="entry name" value="Glyceraldehyde-3-phosphate dehydrogenase-like, C-terminal domain"/>
    <property type="match status" value="1"/>
</dbReference>
<keyword evidence="5" id="KW-1185">Reference proteome</keyword>
<evidence type="ECO:0000259" key="2">
    <source>
        <dbReference type="Pfam" id="PF03435"/>
    </source>
</evidence>
<dbReference type="Gene3D" id="3.30.360.10">
    <property type="entry name" value="Dihydrodipicolinate Reductase, domain 2"/>
    <property type="match status" value="1"/>
</dbReference>
<dbReference type="Pfam" id="PF03435">
    <property type="entry name" value="Sacchrp_dh_NADP"/>
    <property type="match status" value="1"/>
</dbReference>
<dbReference type="SUPFAM" id="SSF51735">
    <property type="entry name" value="NAD(P)-binding Rossmann-fold domains"/>
    <property type="match status" value="1"/>
</dbReference>
<evidence type="ECO:0000259" key="3">
    <source>
        <dbReference type="Pfam" id="PF16653"/>
    </source>
</evidence>
<organism evidence="4 5">
    <name type="scientific">Gelatiniphilus marinus</name>
    <dbReference type="NCBI Taxonomy" id="1759464"/>
    <lineage>
        <taxon>Bacteria</taxon>
        <taxon>Pseudomonadati</taxon>
        <taxon>Bacteroidota</taxon>
        <taxon>Flavobacteriia</taxon>
        <taxon>Flavobacteriales</taxon>
        <taxon>Flavobacteriaceae</taxon>
        <taxon>Gelatiniphilus</taxon>
    </lineage>
</organism>
<name>A0ABW5JT34_9FLAO</name>
<accession>A0ABW5JT34</accession>
<feature type="domain" description="Saccharopine dehydrogenase NADP binding" evidence="2">
    <location>
        <begin position="4"/>
        <end position="118"/>
    </location>
</feature>
<comment type="caution">
    <text evidence="4">The sequence shown here is derived from an EMBL/GenBank/DDBJ whole genome shotgun (WGS) entry which is preliminary data.</text>
</comment>
<dbReference type="PANTHER" id="PTHR11133">
    <property type="entry name" value="SACCHAROPINE DEHYDROGENASE"/>
    <property type="match status" value="1"/>
</dbReference>
<dbReference type="EMBL" id="JBHULK010000003">
    <property type="protein sequence ID" value="MFD2535464.1"/>
    <property type="molecule type" value="Genomic_DNA"/>
</dbReference>
<dbReference type="Gene3D" id="1.10.1870.10">
    <property type="entry name" value="Domain 3, Saccharopine reductase"/>
    <property type="match status" value="1"/>
</dbReference>
<dbReference type="PANTHER" id="PTHR11133:SF22">
    <property type="entry name" value="ALPHA-AMINOADIPIC SEMIALDEHYDE SYNTHASE, MITOCHONDRIAL"/>
    <property type="match status" value="1"/>
</dbReference>
<dbReference type="InterPro" id="IPR005097">
    <property type="entry name" value="Sacchrp_dh_NADP-bd"/>
</dbReference>
<dbReference type="Gene3D" id="3.40.50.720">
    <property type="entry name" value="NAD(P)-binding Rossmann-like Domain"/>
    <property type="match status" value="1"/>
</dbReference>
<evidence type="ECO:0000313" key="5">
    <source>
        <dbReference type="Proteomes" id="UP001597441"/>
    </source>
</evidence>
<dbReference type="InterPro" id="IPR036291">
    <property type="entry name" value="NAD(P)-bd_dom_sf"/>
</dbReference>
<evidence type="ECO:0000313" key="4">
    <source>
        <dbReference type="EMBL" id="MFD2535464.1"/>
    </source>
</evidence>
<sequence length="442" mass="49668">MKDVLILGAGMVVKPIAHYLLDNNFKVTLASRTKEKAERIIDGRKNGVAISWTVDDTETLETLIKTHDIVVSLLPYTYHVQVAKRCIAHKTNMLTTSYVSPEMKALNQQAKEAGIIILNELGVDPGYDHMTAMEIIDKVHDQGGKIDEFYSLCGALCAPEASNNPFRYKFSWSPKGVVMASNNNAQYLKDGEAVTIDTADLFKNPLEIDFPEVEKMHVYPNRDSLPYIDIYGVPEVKTMYRGTFRYQNWCAAFDLLKSLNLTSNKTLNLKGKTYAQVTAEVNGFELSDLKQNIKSKFNIDDDHTGLKAIEWLGVLDEKQVPLDSGSTFDLTSDLMIEKMMMDKSERDMVIMQHIFNITKSNGEKETIISRMLDYGNSEYTSIARTVAYPAAIGVKMILNGEINDTGVHIPIKKSIYAPILKELKTLGISMVETKEEKCFKSN</sequence>
<feature type="domain" description="Saccharopine dehydrogenase-like C-terminal" evidence="3">
    <location>
        <begin position="122"/>
        <end position="428"/>
    </location>
</feature>
<dbReference type="Proteomes" id="UP001597441">
    <property type="component" value="Unassembled WGS sequence"/>
</dbReference>